<accession>A0AAJ0ACL2</accession>
<dbReference type="RefSeq" id="XP_060425340.1">
    <property type="nucleotide sequence ID" value="XM_060572844.1"/>
</dbReference>
<organism evidence="2 3">
    <name type="scientific">Colletotrichum godetiae</name>
    <dbReference type="NCBI Taxonomy" id="1209918"/>
    <lineage>
        <taxon>Eukaryota</taxon>
        <taxon>Fungi</taxon>
        <taxon>Dikarya</taxon>
        <taxon>Ascomycota</taxon>
        <taxon>Pezizomycotina</taxon>
        <taxon>Sordariomycetes</taxon>
        <taxon>Hypocreomycetidae</taxon>
        <taxon>Glomerellales</taxon>
        <taxon>Glomerellaceae</taxon>
        <taxon>Colletotrichum</taxon>
        <taxon>Colletotrichum acutatum species complex</taxon>
    </lineage>
</organism>
<evidence type="ECO:0000313" key="3">
    <source>
        <dbReference type="Proteomes" id="UP001224890"/>
    </source>
</evidence>
<evidence type="ECO:0000256" key="1">
    <source>
        <dbReference type="SAM" id="MobiDB-lite"/>
    </source>
</evidence>
<dbReference type="GeneID" id="85457370"/>
<feature type="region of interest" description="Disordered" evidence="1">
    <location>
        <begin position="143"/>
        <end position="175"/>
    </location>
</feature>
<gene>
    <name evidence="2" type="ORF">BDP55DRAFT_635982</name>
</gene>
<name>A0AAJ0ACL2_9PEZI</name>
<keyword evidence="3" id="KW-1185">Reference proteome</keyword>
<dbReference type="Proteomes" id="UP001224890">
    <property type="component" value="Unassembled WGS sequence"/>
</dbReference>
<protein>
    <submittedName>
        <fullName evidence="2">Uncharacterized protein</fullName>
    </submittedName>
</protein>
<dbReference type="AlphaFoldDB" id="A0AAJ0ACL2"/>
<sequence>MSQPQQATLSECQLPSLDFMRMWIIEMEKLPRDWRMRLTLRVASAKDILSLDSGSPEMRTAMVLRTWTREAGVTSGFLPEWTLEAAQNSNQKGATSGVTDQEGALQPGGDIWGKHHTAAVSLFIIEFFLCFRMIAPQKANTAVQQKREETRRRQMQGNTTSINKEYLIRSEASQN</sequence>
<comment type="caution">
    <text evidence="2">The sequence shown here is derived from an EMBL/GenBank/DDBJ whole genome shotgun (WGS) entry which is preliminary data.</text>
</comment>
<dbReference type="EMBL" id="JAHMHR010000048">
    <property type="protein sequence ID" value="KAK1671337.1"/>
    <property type="molecule type" value="Genomic_DNA"/>
</dbReference>
<evidence type="ECO:0000313" key="2">
    <source>
        <dbReference type="EMBL" id="KAK1671337.1"/>
    </source>
</evidence>
<reference evidence="2" key="1">
    <citation type="submission" date="2021-06" db="EMBL/GenBank/DDBJ databases">
        <title>Comparative genomics, transcriptomics and evolutionary studies reveal genomic signatures of adaptation to plant cell wall in hemibiotrophic fungi.</title>
        <authorList>
            <consortium name="DOE Joint Genome Institute"/>
            <person name="Baroncelli R."/>
            <person name="Diaz J.F."/>
            <person name="Benocci T."/>
            <person name="Peng M."/>
            <person name="Battaglia E."/>
            <person name="Haridas S."/>
            <person name="Andreopoulos W."/>
            <person name="Labutti K."/>
            <person name="Pangilinan J."/>
            <person name="Floch G.L."/>
            <person name="Makela M.R."/>
            <person name="Henrissat B."/>
            <person name="Grigoriev I.V."/>
            <person name="Crouch J.A."/>
            <person name="De Vries R.P."/>
            <person name="Sukno S.A."/>
            <person name="Thon M.R."/>
        </authorList>
    </citation>
    <scope>NUCLEOTIDE SEQUENCE</scope>
    <source>
        <strain evidence="2">CBS 193.32</strain>
    </source>
</reference>
<proteinExistence type="predicted"/>